<keyword evidence="1" id="KW-0597">Phosphoprotein</keyword>
<name>A0A2T6AI42_9FLAO</name>
<dbReference type="PANTHER" id="PTHR43547:SF2">
    <property type="entry name" value="HYBRID SIGNAL TRANSDUCTION HISTIDINE KINASE C"/>
    <property type="match status" value="1"/>
</dbReference>
<protein>
    <submittedName>
        <fullName evidence="3">Two component regulator with propeller domain</fullName>
    </submittedName>
</protein>
<sequence length="356" mass="39938">MIRIKLLVITISLLILNSCNGKKTSNDLQPVNTEKKLNTPESNTNNQENKYFSSLDNQISQVVRTIFQDSKGNLWFGTQNGAFKLQGDSLIQMDKIVSASGKGVTIKDITEARDGKIWLGHTDGISSVDGNIVTNYYESDGLISNDVWSVAADDKGNIWIGTIEGMCVFDGEEFKAFKLPEGKKDKTLSISSSKMVHNIYQDTKGTLWFSSNAGLFSYVNDSLTNVSERTGIQTNFINEVFEDKKEELWVSTKAGLYNLKKDHSENITEGKIETGKGIGSIAEDKNGNLWFVSDQHHLFTYDGENLIEFEQTENNKAPVTFEIFKDRDNRLWFVGFGGAYRLENGNFINVTRNGPW</sequence>
<gene>
    <name evidence="3" type="ORF">C8P64_2016</name>
</gene>
<dbReference type="EMBL" id="QBKQ01000002">
    <property type="protein sequence ID" value="PTX43488.1"/>
    <property type="molecule type" value="Genomic_DNA"/>
</dbReference>
<reference evidence="3 4" key="1">
    <citation type="submission" date="2018-04" db="EMBL/GenBank/DDBJ databases">
        <title>Genomic Encyclopedia of Archaeal and Bacterial Type Strains, Phase II (KMG-II): from individual species to whole genera.</title>
        <authorList>
            <person name="Goeker M."/>
        </authorList>
    </citation>
    <scope>NUCLEOTIDE SEQUENCE [LARGE SCALE GENOMIC DNA]</scope>
    <source>
        <strain evidence="3 4">DSM 23082</strain>
    </source>
</reference>
<dbReference type="Gene3D" id="2.130.10.10">
    <property type="entry name" value="YVTN repeat-like/Quinoprotein amine dehydrogenase"/>
    <property type="match status" value="3"/>
</dbReference>
<dbReference type="InterPro" id="IPR015943">
    <property type="entry name" value="WD40/YVTN_repeat-like_dom_sf"/>
</dbReference>
<dbReference type="Proteomes" id="UP000244174">
    <property type="component" value="Unassembled WGS sequence"/>
</dbReference>
<feature type="compositionally biased region" description="Polar residues" evidence="2">
    <location>
        <begin position="39"/>
        <end position="49"/>
    </location>
</feature>
<dbReference type="Pfam" id="PF07494">
    <property type="entry name" value="Reg_prop"/>
    <property type="match status" value="4"/>
</dbReference>
<dbReference type="InterPro" id="IPR011110">
    <property type="entry name" value="Reg_prop"/>
</dbReference>
<dbReference type="OrthoDB" id="799853at2"/>
<dbReference type="PANTHER" id="PTHR43547">
    <property type="entry name" value="TWO-COMPONENT HISTIDINE KINASE"/>
    <property type="match status" value="1"/>
</dbReference>
<keyword evidence="4" id="KW-1185">Reference proteome</keyword>
<dbReference type="SUPFAM" id="SSF63829">
    <property type="entry name" value="Calcium-dependent phosphotriesterase"/>
    <property type="match status" value="2"/>
</dbReference>
<accession>A0A2T6AI42</accession>
<evidence type="ECO:0000256" key="1">
    <source>
        <dbReference type="ARBA" id="ARBA00022553"/>
    </source>
</evidence>
<dbReference type="GO" id="GO:0000155">
    <property type="term" value="F:phosphorelay sensor kinase activity"/>
    <property type="evidence" value="ECO:0007669"/>
    <property type="project" value="TreeGrafter"/>
</dbReference>
<comment type="caution">
    <text evidence="3">The sequence shown here is derived from an EMBL/GenBank/DDBJ whole genome shotgun (WGS) entry which is preliminary data.</text>
</comment>
<feature type="region of interest" description="Disordered" evidence="2">
    <location>
        <begin position="25"/>
        <end position="49"/>
    </location>
</feature>
<organism evidence="3 4">
    <name type="scientific">Christiangramia gaetbulicola</name>
    <dbReference type="NCBI Taxonomy" id="703340"/>
    <lineage>
        <taxon>Bacteria</taxon>
        <taxon>Pseudomonadati</taxon>
        <taxon>Bacteroidota</taxon>
        <taxon>Flavobacteriia</taxon>
        <taxon>Flavobacteriales</taxon>
        <taxon>Flavobacteriaceae</taxon>
        <taxon>Christiangramia</taxon>
    </lineage>
</organism>
<proteinExistence type="predicted"/>
<evidence type="ECO:0000313" key="3">
    <source>
        <dbReference type="EMBL" id="PTX43488.1"/>
    </source>
</evidence>
<evidence type="ECO:0000256" key="2">
    <source>
        <dbReference type="SAM" id="MobiDB-lite"/>
    </source>
</evidence>
<evidence type="ECO:0000313" key="4">
    <source>
        <dbReference type="Proteomes" id="UP000244174"/>
    </source>
</evidence>
<dbReference type="AlphaFoldDB" id="A0A2T6AI42"/>